<proteinExistence type="predicted"/>
<organism evidence="1 2">
    <name type="scientific">Catharanthus roseus</name>
    <name type="common">Madagascar periwinkle</name>
    <name type="synonym">Vinca rosea</name>
    <dbReference type="NCBI Taxonomy" id="4058"/>
    <lineage>
        <taxon>Eukaryota</taxon>
        <taxon>Viridiplantae</taxon>
        <taxon>Streptophyta</taxon>
        <taxon>Embryophyta</taxon>
        <taxon>Tracheophyta</taxon>
        <taxon>Spermatophyta</taxon>
        <taxon>Magnoliopsida</taxon>
        <taxon>eudicotyledons</taxon>
        <taxon>Gunneridae</taxon>
        <taxon>Pentapetalae</taxon>
        <taxon>asterids</taxon>
        <taxon>lamiids</taxon>
        <taxon>Gentianales</taxon>
        <taxon>Apocynaceae</taxon>
        <taxon>Rauvolfioideae</taxon>
        <taxon>Vinceae</taxon>
        <taxon>Catharanthinae</taxon>
        <taxon>Catharanthus</taxon>
    </lineage>
</organism>
<dbReference type="Proteomes" id="UP001060085">
    <property type="component" value="Linkage Group LG05"/>
</dbReference>
<comment type="caution">
    <text evidence="1">The sequence shown here is derived from an EMBL/GenBank/DDBJ whole genome shotgun (WGS) entry which is preliminary data.</text>
</comment>
<evidence type="ECO:0000313" key="1">
    <source>
        <dbReference type="EMBL" id="KAI5664122.1"/>
    </source>
</evidence>
<accession>A0ACC0ASY6</accession>
<sequence length="296" mass="33492">MEESKEASFKGFVASKQKGETILDPTVHGRSFHCIIQGKELLESSNSRVQLVCLGNIGVWRIGEALVKLVDSPIIEAFCRSILGFIKRIERRSWVTFGTGELITFDPELERLLRNAHRALRFETVNNNTIIAIEKTEEDQEAPPYINPLFVPHSPPPMAEKTMADYARPSIFGMQSSIARLRLRNEILSFQQIDGESQEAWKRWKELLRKCPHHRLGFGIQIQSFYNGLKLAGVNNVITATEARLAAIVEQKMGNLTTIPINKNSQPVMFCEFCSRGHPNHEFPSIGGPMEQVDYV</sequence>
<reference evidence="2" key="1">
    <citation type="journal article" date="2023" name="Nat. Plants">
        <title>Single-cell RNA sequencing provides a high-resolution roadmap for understanding the multicellular compartmentation of specialized metabolism.</title>
        <authorList>
            <person name="Sun S."/>
            <person name="Shen X."/>
            <person name="Li Y."/>
            <person name="Li Y."/>
            <person name="Wang S."/>
            <person name="Li R."/>
            <person name="Zhang H."/>
            <person name="Shen G."/>
            <person name="Guo B."/>
            <person name="Wei J."/>
            <person name="Xu J."/>
            <person name="St-Pierre B."/>
            <person name="Chen S."/>
            <person name="Sun C."/>
        </authorList>
    </citation>
    <scope>NUCLEOTIDE SEQUENCE [LARGE SCALE GENOMIC DNA]</scope>
</reference>
<protein>
    <submittedName>
        <fullName evidence="1">Uncharacterized protein</fullName>
    </submittedName>
</protein>
<gene>
    <name evidence="1" type="ORF">M9H77_23445</name>
</gene>
<dbReference type="EMBL" id="CM044705">
    <property type="protein sequence ID" value="KAI5664122.1"/>
    <property type="molecule type" value="Genomic_DNA"/>
</dbReference>
<evidence type="ECO:0000313" key="2">
    <source>
        <dbReference type="Proteomes" id="UP001060085"/>
    </source>
</evidence>
<keyword evidence="2" id="KW-1185">Reference proteome</keyword>
<name>A0ACC0ASY6_CATRO</name>